<keyword evidence="1" id="KW-0812">Transmembrane</keyword>
<reference evidence="2 3" key="1">
    <citation type="submission" date="2017-06" db="EMBL/GenBank/DDBJ databases">
        <title>Draft genome sequence of anaerobic fermentative bacterium Anaeromicrobium sediminis DY2726D isolated from West Pacific Ocean sediments.</title>
        <authorList>
            <person name="Zeng X."/>
        </authorList>
    </citation>
    <scope>NUCLEOTIDE SEQUENCE [LARGE SCALE GENOMIC DNA]</scope>
    <source>
        <strain evidence="2 3">DY2726D</strain>
    </source>
</reference>
<evidence type="ECO:0000313" key="3">
    <source>
        <dbReference type="Proteomes" id="UP000216024"/>
    </source>
</evidence>
<dbReference type="AlphaFoldDB" id="A0A267MMZ2"/>
<dbReference type="EMBL" id="NIBG01000001">
    <property type="protein sequence ID" value="PAB60949.1"/>
    <property type="molecule type" value="Genomic_DNA"/>
</dbReference>
<dbReference type="PROSITE" id="PS00409">
    <property type="entry name" value="PROKAR_NTER_METHYL"/>
    <property type="match status" value="1"/>
</dbReference>
<proteinExistence type="predicted"/>
<evidence type="ECO:0008006" key="4">
    <source>
        <dbReference type="Google" id="ProtNLM"/>
    </source>
</evidence>
<organism evidence="2 3">
    <name type="scientific">Anaeromicrobium sediminis</name>
    <dbReference type="NCBI Taxonomy" id="1478221"/>
    <lineage>
        <taxon>Bacteria</taxon>
        <taxon>Bacillati</taxon>
        <taxon>Bacillota</taxon>
        <taxon>Clostridia</taxon>
        <taxon>Peptostreptococcales</taxon>
        <taxon>Thermotaleaceae</taxon>
        <taxon>Anaeromicrobium</taxon>
    </lineage>
</organism>
<keyword evidence="3" id="KW-1185">Reference proteome</keyword>
<dbReference type="Proteomes" id="UP000216024">
    <property type="component" value="Unassembled WGS sequence"/>
</dbReference>
<evidence type="ECO:0000313" key="2">
    <source>
        <dbReference type="EMBL" id="PAB60949.1"/>
    </source>
</evidence>
<evidence type="ECO:0000256" key="1">
    <source>
        <dbReference type="SAM" id="Phobius"/>
    </source>
</evidence>
<dbReference type="InterPro" id="IPR012902">
    <property type="entry name" value="N_methyl_site"/>
</dbReference>
<keyword evidence="1" id="KW-1133">Transmembrane helix</keyword>
<name>A0A267MMZ2_9FIRM</name>
<sequence length="145" mass="16703">MRNKGISLIEMVLVMAIIGIIFTLSIKFNNNKIDDFLLCSTGKVIKSYIEVAKEMSLKEQSSYKLVFSEKNNTIKIKERNFNPKVIDHIKINDRIKFIHNGIKILEFNSNGNSGYFNIVIKNKNNKKIEIKVLPVTNEVKVEDIK</sequence>
<accession>A0A267MMZ2</accession>
<dbReference type="NCBIfam" id="TIGR02532">
    <property type="entry name" value="IV_pilin_GFxxxE"/>
    <property type="match status" value="1"/>
</dbReference>
<comment type="caution">
    <text evidence="2">The sequence shown here is derived from an EMBL/GenBank/DDBJ whole genome shotgun (WGS) entry which is preliminary data.</text>
</comment>
<dbReference type="SUPFAM" id="SSF54523">
    <property type="entry name" value="Pili subunits"/>
    <property type="match status" value="1"/>
</dbReference>
<dbReference type="InterPro" id="IPR045584">
    <property type="entry name" value="Pilin-like"/>
</dbReference>
<protein>
    <recommendedName>
        <fullName evidence="4">Prepilin-type cleavage/methylation domain-containing protein</fullName>
    </recommendedName>
</protein>
<keyword evidence="1" id="KW-0472">Membrane</keyword>
<dbReference type="RefSeq" id="WP_095129890.1">
    <property type="nucleotide sequence ID" value="NZ_NIBG01000001.1"/>
</dbReference>
<dbReference type="Pfam" id="PF07963">
    <property type="entry name" value="N_methyl"/>
    <property type="match status" value="1"/>
</dbReference>
<gene>
    <name evidence="2" type="ORF">CCE28_00515</name>
</gene>
<feature type="transmembrane region" description="Helical" evidence="1">
    <location>
        <begin position="6"/>
        <end position="26"/>
    </location>
</feature>